<accession>A0A009IKF3</accession>
<sequence length="127" mass="14641">MKISQKQIDAVIALDGAKRYKHFIKVIADTQEVWGLYNDGWALAGTEDNQKVFPVWPAKEYAELCAENEWEEYEAELISLDDFMNELLPTLKDDEVLIGIFYTPLNNGVTPEIEQVLNDLELELENY</sequence>
<evidence type="ECO:0000313" key="2">
    <source>
        <dbReference type="Proteomes" id="UP000020595"/>
    </source>
</evidence>
<protein>
    <recommendedName>
        <fullName evidence="3">DUF2750 domain-containing protein</fullName>
    </recommendedName>
</protein>
<dbReference type="AlphaFoldDB" id="A0A009IKF3"/>
<dbReference type="PATRIC" id="fig|1310613.3.peg.3181"/>
<reference evidence="1 2" key="1">
    <citation type="submission" date="2014-02" db="EMBL/GenBank/DDBJ databases">
        <title>Comparative genomics and transcriptomics to identify genetic mechanisms underlying the emergence of carbapenem resistant Acinetobacter baumannii (CRAb).</title>
        <authorList>
            <person name="Harris A.D."/>
            <person name="Johnson K.J."/>
            <person name="George J."/>
            <person name="Shefchek K."/>
            <person name="Daugherty S.C."/>
            <person name="Parankush S."/>
            <person name="Sadzewicz L."/>
            <person name="Tallon L."/>
            <person name="Sengamalay N."/>
            <person name="Hazen T.H."/>
            <person name="Rasko D.A."/>
        </authorList>
    </citation>
    <scope>NUCLEOTIDE SEQUENCE [LARGE SCALE GENOMIC DNA]</scope>
    <source>
        <strain evidence="1 2">1295743</strain>
    </source>
</reference>
<comment type="caution">
    <text evidence="1">The sequence shown here is derived from an EMBL/GenBank/DDBJ whole genome shotgun (WGS) entry which is preliminary data.</text>
</comment>
<organism evidence="1 2">
    <name type="scientific">Acinetobacter baumannii (strain 1295743)</name>
    <dbReference type="NCBI Taxonomy" id="1310613"/>
    <lineage>
        <taxon>Bacteria</taxon>
        <taxon>Pseudomonadati</taxon>
        <taxon>Pseudomonadota</taxon>
        <taxon>Gammaproteobacteria</taxon>
        <taxon>Moraxellales</taxon>
        <taxon>Moraxellaceae</taxon>
        <taxon>Acinetobacter</taxon>
        <taxon>Acinetobacter calcoaceticus/baumannii complex</taxon>
    </lineage>
</organism>
<evidence type="ECO:0000313" key="1">
    <source>
        <dbReference type="EMBL" id="EXB04258.1"/>
    </source>
</evidence>
<proteinExistence type="predicted"/>
<dbReference type="InterPro" id="IPR021284">
    <property type="entry name" value="DUF2750"/>
</dbReference>
<dbReference type="RefSeq" id="WP_000703840.1">
    <property type="nucleotide sequence ID" value="NZ_JEWH01000055.1"/>
</dbReference>
<evidence type="ECO:0008006" key="3">
    <source>
        <dbReference type="Google" id="ProtNLM"/>
    </source>
</evidence>
<gene>
    <name evidence="1" type="ORF">J512_3311</name>
</gene>
<dbReference type="Proteomes" id="UP000020595">
    <property type="component" value="Unassembled WGS sequence"/>
</dbReference>
<dbReference type="EMBL" id="JEWH01000055">
    <property type="protein sequence ID" value="EXB04258.1"/>
    <property type="molecule type" value="Genomic_DNA"/>
</dbReference>
<dbReference type="Pfam" id="PF11042">
    <property type="entry name" value="DUF2750"/>
    <property type="match status" value="1"/>
</dbReference>
<name>A0A009IKF3_ACIB9</name>